<organism evidence="1 2">
    <name type="scientific">Nakamurella multipartita (strain ATCC 700099 / DSM 44233 / CIP 104796 / JCM 9543 / NBRC 105858 / Y-104)</name>
    <name type="common">Microsphaera multipartita</name>
    <dbReference type="NCBI Taxonomy" id="479431"/>
    <lineage>
        <taxon>Bacteria</taxon>
        <taxon>Bacillati</taxon>
        <taxon>Actinomycetota</taxon>
        <taxon>Actinomycetes</taxon>
        <taxon>Nakamurellales</taxon>
        <taxon>Nakamurellaceae</taxon>
        <taxon>Nakamurella</taxon>
    </lineage>
</organism>
<dbReference type="HOGENOM" id="CLU_173190_1_1_11"/>
<dbReference type="STRING" id="479431.Namu_3238"/>
<reference evidence="1 2" key="2">
    <citation type="journal article" date="2010" name="Stand. Genomic Sci.">
        <title>Complete genome sequence of Nakamurella multipartita type strain (Y-104).</title>
        <authorList>
            <person name="Tice H."/>
            <person name="Mayilraj S."/>
            <person name="Sims D."/>
            <person name="Lapidus A."/>
            <person name="Nolan M."/>
            <person name="Lucas S."/>
            <person name="Glavina Del Rio T."/>
            <person name="Copeland A."/>
            <person name="Cheng J.F."/>
            <person name="Meincke L."/>
            <person name="Bruce D."/>
            <person name="Goodwin L."/>
            <person name="Pitluck S."/>
            <person name="Ivanova N."/>
            <person name="Mavromatis K."/>
            <person name="Ovchinnikova G."/>
            <person name="Pati A."/>
            <person name="Chen A."/>
            <person name="Palaniappan K."/>
            <person name="Land M."/>
            <person name="Hauser L."/>
            <person name="Chang Y.J."/>
            <person name="Jeffries C.D."/>
            <person name="Detter J.C."/>
            <person name="Brettin T."/>
            <person name="Rohde M."/>
            <person name="Goker M."/>
            <person name="Bristow J."/>
            <person name="Eisen J.A."/>
            <person name="Markowitz V."/>
            <person name="Hugenholtz P."/>
            <person name="Kyrpides N.C."/>
            <person name="Klenk H.P."/>
            <person name="Chen F."/>
        </authorList>
    </citation>
    <scope>NUCLEOTIDE SEQUENCE [LARGE SCALE GENOMIC DNA]</scope>
    <source>
        <strain evidence="2">ATCC 700099 / DSM 44233 / CIP 104796 / JCM 9543 / NBRC 105858 / Y-104</strain>
    </source>
</reference>
<dbReference type="OrthoDB" id="4774211at2"/>
<sequence>MHIDCDHCAVKGPACSGCVVTVLLGSTPEGIDWDESERAALGVLAESGLVPPLRLVPVTRSTHRAAG</sequence>
<proteinExistence type="predicted"/>
<protein>
    <submittedName>
        <fullName evidence="1">Uncharacterized protein</fullName>
    </submittedName>
</protein>
<dbReference type="EMBL" id="CP001737">
    <property type="protein sequence ID" value="ACV79569.1"/>
    <property type="molecule type" value="Genomic_DNA"/>
</dbReference>
<dbReference type="Proteomes" id="UP000002218">
    <property type="component" value="Chromosome"/>
</dbReference>
<gene>
    <name evidence="1" type="ordered locus">Namu_3238</name>
</gene>
<dbReference type="RefSeq" id="WP_015748436.1">
    <property type="nucleotide sequence ID" value="NC_013235.1"/>
</dbReference>
<dbReference type="KEGG" id="nml:Namu_3238"/>
<dbReference type="InParanoid" id="C8XCW6"/>
<accession>C8XCW6</accession>
<dbReference type="AlphaFoldDB" id="C8XCW6"/>
<evidence type="ECO:0000313" key="1">
    <source>
        <dbReference type="EMBL" id="ACV79569.1"/>
    </source>
</evidence>
<dbReference type="eggNOG" id="ENOG5033A9R">
    <property type="taxonomic scope" value="Bacteria"/>
</dbReference>
<evidence type="ECO:0000313" key="2">
    <source>
        <dbReference type="Proteomes" id="UP000002218"/>
    </source>
</evidence>
<name>C8XCW6_NAKMY</name>
<reference evidence="2" key="1">
    <citation type="submission" date="2009-09" db="EMBL/GenBank/DDBJ databases">
        <title>The complete genome of Nakamurella multipartita DSM 44233.</title>
        <authorList>
            <consortium name="US DOE Joint Genome Institute (JGI-PGF)"/>
            <person name="Lucas S."/>
            <person name="Copeland A."/>
            <person name="Lapidus A."/>
            <person name="Glavina del Rio T."/>
            <person name="Dalin E."/>
            <person name="Tice H."/>
            <person name="Bruce D."/>
            <person name="Goodwin L."/>
            <person name="Pitluck S."/>
            <person name="Kyrpides N."/>
            <person name="Mavromatis K."/>
            <person name="Ivanova N."/>
            <person name="Ovchinnikova G."/>
            <person name="Sims D."/>
            <person name="Meincke L."/>
            <person name="Brettin T."/>
            <person name="Detter J.C."/>
            <person name="Han C."/>
            <person name="Larimer F."/>
            <person name="Land M."/>
            <person name="Hauser L."/>
            <person name="Markowitz V."/>
            <person name="Cheng J.-F."/>
            <person name="Hugenholtz P."/>
            <person name="Woyke T."/>
            <person name="Wu D."/>
            <person name="Klenk H.-P."/>
            <person name="Eisen J.A."/>
        </authorList>
    </citation>
    <scope>NUCLEOTIDE SEQUENCE [LARGE SCALE GENOMIC DNA]</scope>
    <source>
        <strain evidence="2">ATCC 700099 / DSM 44233 / CIP 104796 / JCM 9543 / NBRC 105858 / Y-104</strain>
    </source>
</reference>
<keyword evidence="2" id="KW-1185">Reference proteome</keyword>